<name>A0AAD6VJ59_9AGAR</name>
<feature type="non-terminal residue" evidence="2">
    <location>
        <position position="50"/>
    </location>
</feature>
<dbReference type="Proteomes" id="UP001219525">
    <property type="component" value="Unassembled WGS sequence"/>
</dbReference>
<comment type="caution">
    <text evidence="2">The sequence shown here is derived from an EMBL/GenBank/DDBJ whole genome shotgun (WGS) entry which is preliminary data.</text>
</comment>
<proteinExistence type="predicted"/>
<dbReference type="SUPFAM" id="SSF81631">
    <property type="entry name" value="PAP/OAS1 substrate-binding domain"/>
    <property type="match status" value="1"/>
</dbReference>
<dbReference type="EMBL" id="JARJCW010000019">
    <property type="protein sequence ID" value="KAJ7214537.1"/>
    <property type="molecule type" value="Genomic_DNA"/>
</dbReference>
<dbReference type="GO" id="GO:1990817">
    <property type="term" value="F:poly(A) RNA polymerase activity"/>
    <property type="evidence" value="ECO:0007669"/>
    <property type="project" value="InterPro"/>
</dbReference>
<organism evidence="2 3">
    <name type="scientific">Mycena pura</name>
    <dbReference type="NCBI Taxonomy" id="153505"/>
    <lineage>
        <taxon>Eukaryota</taxon>
        <taxon>Fungi</taxon>
        <taxon>Dikarya</taxon>
        <taxon>Basidiomycota</taxon>
        <taxon>Agaricomycotina</taxon>
        <taxon>Agaricomycetes</taxon>
        <taxon>Agaricomycetidae</taxon>
        <taxon>Agaricales</taxon>
        <taxon>Marasmiineae</taxon>
        <taxon>Mycenaceae</taxon>
        <taxon>Mycena</taxon>
    </lineage>
</organism>
<protein>
    <recommendedName>
        <fullName evidence="1">Poly(A) polymerase central domain-containing protein</fullName>
    </recommendedName>
</protein>
<dbReference type="InterPro" id="IPR007012">
    <property type="entry name" value="PolA_pol_cen_dom"/>
</dbReference>
<dbReference type="Pfam" id="PF04928">
    <property type="entry name" value="PAP_central"/>
    <property type="match status" value="1"/>
</dbReference>
<accession>A0AAD6VJ59</accession>
<keyword evidence="3" id="KW-1185">Reference proteome</keyword>
<sequence length="50" mass="5752">WPEPVLLKQIKEGPVEPKLEGKSSSRPLLSQLYHTDRAHRMPIITPNYPC</sequence>
<evidence type="ECO:0000313" key="3">
    <source>
        <dbReference type="Proteomes" id="UP001219525"/>
    </source>
</evidence>
<feature type="non-terminal residue" evidence="2">
    <location>
        <position position="1"/>
    </location>
</feature>
<gene>
    <name evidence="2" type="ORF">GGX14DRAFT_611116</name>
</gene>
<evidence type="ECO:0000259" key="1">
    <source>
        <dbReference type="Pfam" id="PF04928"/>
    </source>
</evidence>
<dbReference type="AlphaFoldDB" id="A0AAD6VJ59"/>
<dbReference type="Gene3D" id="1.10.1410.10">
    <property type="match status" value="1"/>
</dbReference>
<evidence type="ECO:0000313" key="2">
    <source>
        <dbReference type="EMBL" id="KAJ7214537.1"/>
    </source>
</evidence>
<feature type="domain" description="Poly(A) polymerase central" evidence="1">
    <location>
        <begin position="1"/>
        <end position="50"/>
    </location>
</feature>
<reference evidence="2" key="1">
    <citation type="submission" date="2023-03" db="EMBL/GenBank/DDBJ databases">
        <title>Massive genome expansion in bonnet fungi (Mycena s.s.) driven by repeated elements and novel gene families across ecological guilds.</title>
        <authorList>
            <consortium name="Lawrence Berkeley National Laboratory"/>
            <person name="Harder C.B."/>
            <person name="Miyauchi S."/>
            <person name="Viragh M."/>
            <person name="Kuo A."/>
            <person name="Thoen E."/>
            <person name="Andreopoulos B."/>
            <person name="Lu D."/>
            <person name="Skrede I."/>
            <person name="Drula E."/>
            <person name="Henrissat B."/>
            <person name="Morin E."/>
            <person name="Kohler A."/>
            <person name="Barry K."/>
            <person name="LaButti K."/>
            <person name="Morin E."/>
            <person name="Salamov A."/>
            <person name="Lipzen A."/>
            <person name="Mereny Z."/>
            <person name="Hegedus B."/>
            <person name="Baldrian P."/>
            <person name="Stursova M."/>
            <person name="Weitz H."/>
            <person name="Taylor A."/>
            <person name="Grigoriev I.V."/>
            <person name="Nagy L.G."/>
            <person name="Martin F."/>
            <person name="Kauserud H."/>
        </authorList>
    </citation>
    <scope>NUCLEOTIDE SEQUENCE</scope>
    <source>
        <strain evidence="2">9144</strain>
    </source>
</reference>